<dbReference type="InterPro" id="IPR041588">
    <property type="entry name" value="Integrase_H2C2"/>
</dbReference>
<dbReference type="CDD" id="cd00303">
    <property type="entry name" value="retropepsin_like"/>
    <property type="match status" value="1"/>
</dbReference>
<proteinExistence type="predicted"/>
<dbReference type="GO" id="GO:0042575">
    <property type="term" value="C:DNA polymerase complex"/>
    <property type="evidence" value="ECO:0007669"/>
    <property type="project" value="UniProtKB-ARBA"/>
</dbReference>
<dbReference type="EnsemblMetazoa" id="XM_029487427.1">
    <property type="protein sequence ID" value="XP_029343287.1"/>
    <property type="gene ID" value="LOC103309893"/>
</dbReference>
<evidence type="ECO:0000259" key="1">
    <source>
        <dbReference type="PROSITE" id="PS50994"/>
    </source>
</evidence>
<dbReference type="Gene3D" id="2.40.70.10">
    <property type="entry name" value="Acid Proteases"/>
    <property type="match status" value="1"/>
</dbReference>
<dbReference type="InterPro" id="IPR012337">
    <property type="entry name" value="RNaseH-like_sf"/>
</dbReference>
<dbReference type="InterPro" id="IPR005312">
    <property type="entry name" value="DUF1759"/>
</dbReference>
<dbReference type="InterPro" id="IPR040676">
    <property type="entry name" value="DUF5641"/>
</dbReference>
<dbReference type="Pfam" id="PF03564">
    <property type="entry name" value="DUF1759"/>
    <property type="match status" value="1"/>
</dbReference>
<dbReference type="InterPro" id="IPR036397">
    <property type="entry name" value="RNaseH_sf"/>
</dbReference>
<dbReference type="InterPro" id="IPR021109">
    <property type="entry name" value="Peptidase_aspartic_dom_sf"/>
</dbReference>
<evidence type="ECO:0000313" key="3">
    <source>
        <dbReference type="Proteomes" id="UP000007819"/>
    </source>
</evidence>
<keyword evidence="3" id="KW-1185">Reference proteome</keyword>
<evidence type="ECO:0000313" key="2">
    <source>
        <dbReference type="EnsemblMetazoa" id="XP_029343287.1"/>
    </source>
</evidence>
<dbReference type="Gene3D" id="3.30.420.10">
    <property type="entry name" value="Ribonuclease H-like superfamily/Ribonuclease H"/>
    <property type="match status" value="2"/>
</dbReference>
<dbReference type="GO" id="GO:0071897">
    <property type="term" value="P:DNA biosynthetic process"/>
    <property type="evidence" value="ECO:0007669"/>
    <property type="project" value="UniProtKB-ARBA"/>
</dbReference>
<dbReference type="SUPFAM" id="SSF53098">
    <property type="entry name" value="Ribonuclease H-like"/>
    <property type="match status" value="1"/>
</dbReference>
<dbReference type="Pfam" id="PF18701">
    <property type="entry name" value="DUF5641"/>
    <property type="match status" value="1"/>
</dbReference>
<dbReference type="CDD" id="cd01644">
    <property type="entry name" value="RT_pepA17"/>
    <property type="match status" value="1"/>
</dbReference>
<dbReference type="InterPro" id="IPR043502">
    <property type="entry name" value="DNA/RNA_pol_sf"/>
</dbReference>
<dbReference type="RefSeq" id="XP_029343287.1">
    <property type="nucleotide sequence ID" value="XM_029487427.1"/>
</dbReference>
<feature type="domain" description="Integrase catalytic" evidence="1">
    <location>
        <begin position="1435"/>
        <end position="1629"/>
    </location>
</feature>
<name>A0A8R2JPH2_ACYPI</name>
<protein>
    <recommendedName>
        <fullName evidence="1">Integrase catalytic domain-containing protein</fullName>
    </recommendedName>
</protein>
<dbReference type="PANTHER" id="PTHR47331">
    <property type="entry name" value="PHD-TYPE DOMAIN-CONTAINING PROTEIN"/>
    <property type="match status" value="1"/>
</dbReference>
<dbReference type="PANTHER" id="PTHR47331:SF5">
    <property type="entry name" value="RIBONUCLEASE H"/>
    <property type="match status" value="1"/>
</dbReference>
<dbReference type="InterPro" id="IPR008042">
    <property type="entry name" value="Retrotrans_Pao"/>
</dbReference>
<reference evidence="2" key="2">
    <citation type="submission" date="2022-06" db="UniProtKB">
        <authorList>
            <consortium name="EnsemblMetazoa"/>
        </authorList>
    </citation>
    <scope>IDENTIFICATION</scope>
</reference>
<dbReference type="KEGG" id="api:103309893"/>
<organism evidence="2 3">
    <name type="scientific">Acyrthosiphon pisum</name>
    <name type="common">Pea aphid</name>
    <dbReference type="NCBI Taxonomy" id="7029"/>
    <lineage>
        <taxon>Eukaryota</taxon>
        <taxon>Metazoa</taxon>
        <taxon>Ecdysozoa</taxon>
        <taxon>Arthropoda</taxon>
        <taxon>Hexapoda</taxon>
        <taxon>Insecta</taxon>
        <taxon>Pterygota</taxon>
        <taxon>Neoptera</taxon>
        <taxon>Paraneoptera</taxon>
        <taxon>Hemiptera</taxon>
        <taxon>Sternorrhyncha</taxon>
        <taxon>Aphidomorpha</taxon>
        <taxon>Aphidoidea</taxon>
        <taxon>Aphididae</taxon>
        <taxon>Macrosiphini</taxon>
        <taxon>Acyrthosiphon</taxon>
    </lineage>
</organism>
<dbReference type="GeneID" id="103309893"/>
<reference evidence="3" key="1">
    <citation type="submission" date="2010-06" db="EMBL/GenBank/DDBJ databases">
        <authorList>
            <person name="Jiang H."/>
            <person name="Abraham K."/>
            <person name="Ali S."/>
            <person name="Alsbrooks S.L."/>
            <person name="Anim B.N."/>
            <person name="Anosike U.S."/>
            <person name="Attaway T."/>
            <person name="Bandaranaike D.P."/>
            <person name="Battles P.K."/>
            <person name="Bell S.N."/>
            <person name="Bell A.V."/>
            <person name="Beltran B."/>
            <person name="Bickham C."/>
            <person name="Bustamante Y."/>
            <person name="Caleb T."/>
            <person name="Canada A."/>
            <person name="Cardenas V."/>
            <person name="Carter K."/>
            <person name="Chacko J."/>
            <person name="Chandrabose M.N."/>
            <person name="Chavez D."/>
            <person name="Chavez A."/>
            <person name="Chen L."/>
            <person name="Chu H.-S."/>
            <person name="Claassen K.J."/>
            <person name="Cockrell R."/>
            <person name="Collins M."/>
            <person name="Cooper J.A."/>
            <person name="Cree A."/>
            <person name="Curry S.M."/>
            <person name="Da Y."/>
            <person name="Dao M.D."/>
            <person name="Das B."/>
            <person name="Davila M.-L."/>
            <person name="Davy-Carroll L."/>
            <person name="Denson S."/>
            <person name="Dinh H."/>
            <person name="Ebong V.E."/>
            <person name="Edwards J.R."/>
            <person name="Egan A."/>
            <person name="El-Daye J."/>
            <person name="Escobedo L."/>
            <person name="Fernandez S."/>
            <person name="Fernando P.R."/>
            <person name="Flagg N."/>
            <person name="Forbes L.D."/>
            <person name="Fowler R.G."/>
            <person name="Fu Q."/>
            <person name="Gabisi R.A."/>
            <person name="Ganer J."/>
            <person name="Garbino Pronczuk A."/>
            <person name="Garcia R.M."/>
            <person name="Garner T."/>
            <person name="Garrett T.E."/>
            <person name="Gonzalez D.A."/>
            <person name="Hamid H."/>
            <person name="Hawkins E.S."/>
            <person name="Hirani K."/>
            <person name="Hogues M.E."/>
            <person name="Hollins B."/>
            <person name="Hsiao C.-H."/>
            <person name="Jabil R."/>
            <person name="James M.L."/>
            <person name="Jhangiani S.N."/>
            <person name="Johnson B."/>
            <person name="Johnson Q."/>
            <person name="Joshi V."/>
            <person name="Kalu J.B."/>
            <person name="Kam C."/>
            <person name="Kashfia A."/>
            <person name="Keebler J."/>
            <person name="Kisamo H."/>
            <person name="Kovar C.L."/>
            <person name="Lago L.A."/>
            <person name="Lai C.-Y."/>
            <person name="Laidlaw J."/>
            <person name="Lara F."/>
            <person name="Le T.-K."/>
            <person name="Lee S.L."/>
            <person name="Legall F.H."/>
            <person name="Lemon S.J."/>
            <person name="Lewis L.R."/>
            <person name="Li B."/>
            <person name="Liu Y."/>
            <person name="Liu Y.-S."/>
            <person name="Lopez J."/>
            <person name="Lozado R.J."/>
            <person name="Lu J."/>
            <person name="Madu R.C."/>
            <person name="Maheshwari M."/>
            <person name="Maheshwari R."/>
            <person name="Malloy K."/>
            <person name="Martinez E."/>
            <person name="Mathew T."/>
            <person name="Mercado I.C."/>
            <person name="Mercado C."/>
            <person name="Meyer B."/>
            <person name="Montgomery K."/>
            <person name="Morgan M.B."/>
            <person name="Munidasa M."/>
            <person name="Nazareth L.V."/>
            <person name="Nelson J."/>
            <person name="Ng B.M."/>
            <person name="Nguyen N.B."/>
            <person name="Nguyen P.Q."/>
            <person name="Nguyen T."/>
            <person name="Obregon M."/>
            <person name="Okwuonu G.O."/>
            <person name="Onwere C.G."/>
            <person name="Orozco G."/>
            <person name="Parra A."/>
            <person name="Patel S."/>
            <person name="Patil S."/>
            <person name="Perez A."/>
            <person name="Perez Y."/>
            <person name="Pham C."/>
            <person name="Primus E.L."/>
            <person name="Pu L.-L."/>
            <person name="Puazo M."/>
            <person name="Qin X."/>
            <person name="Quiroz J.B."/>
            <person name="Reese J."/>
            <person name="Richards S."/>
            <person name="Rives C.M."/>
            <person name="Robberts R."/>
            <person name="Ruiz S.J."/>
            <person name="Ruiz M.J."/>
            <person name="Santibanez J."/>
            <person name="Schneider B.W."/>
            <person name="Sisson I."/>
            <person name="Smith M."/>
            <person name="Sodergren E."/>
            <person name="Song X.-Z."/>
            <person name="Song B.B."/>
            <person name="Summersgill H."/>
            <person name="Thelus R."/>
            <person name="Thornton R.D."/>
            <person name="Trejos Z.Y."/>
            <person name="Usmani K."/>
            <person name="Vattathil S."/>
            <person name="Villasana D."/>
            <person name="Walker D.L."/>
            <person name="Wang S."/>
            <person name="Wang K."/>
            <person name="White C.S."/>
            <person name="Williams A.C."/>
            <person name="Williamson J."/>
            <person name="Wilson K."/>
            <person name="Woghiren I.O."/>
            <person name="Woodworth J.R."/>
            <person name="Worley K.C."/>
            <person name="Wright R.A."/>
            <person name="Wu W."/>
            <person name="Young L."/>
            <person name="Zhang L."/>
            <person name="Zhang J."/>
            <person name="Zhu Y."/>
            <person name="Muzny D.M."/>
            <person name="Weinstock G."/>
            <person name="Gibbs R.A."/>
        </authorList>
    </citation>
    <scope>NUCLEOTIDE SEQUENCE [LARGE SCALE GENOMIC DNA]</scope>
    <source>
        <strain evidence="3">LSR1</strain>
    </source>
</reference>
<sequence length="1752" mass="200010">MPSNGKNSDENLKEAIRRRGVIKGKLTRFGTFFNGFLKNDKRNFTELKLRCDKLNALYDEFDAVQTEIEEFDDSADQQSERTMFENDFFAVQAAASEEGENHRLSNIPTPTQPYQQNDSQLFQLPRISLPEFSGGYENWQSFRDNFTVMVDKKNIAAVQKLQYLRLALSGSAAQLINSLEITDVNYQVAWELLTKRFENKRLIVQSHLSKLFAVQRLEKESAIELRCFYDTFTRHLGALKAVGEKVDGWSTPLVFLAASKLDAKSLMEWEVSRTDTSVPTWMEFDKFLSHRCHTLEAVEVSKGQSKVPNNHLAVQGSRRSFTTFQDNSMTIEDTTTKCHICKIPHALYQCSRFLEMRTPDKVKTARAANVCLNCLRSGHRASTCRSSGCQRCNKRHNSKLHLEEDEREEAFSNNIILVQETSNDILSSPEVQEPAVVCNAQINTNGNIKGKEVAMLSTAIVIMNDARNEKVTARVLLDSGSQVNLMTMKLATKLGYPIKSANITIRGVSGNSCTPIGEITASIKSRLNAFEARLQFFIMQNVAGTLPTVYPEENIMKVISSKEYADPDVCSTRKIDMIVGTQVFFRLLCIGQIRPAGTDAIWQKTVFGWILSGHITSTNPIHCLSATASTLDPIQKQIQKFWELEEVVRSSPVQGFSTEEKRCEEHFLNTYRREENGRFTLELPFKENVKQLGESRVMAEKRFYTMEQKLEGNRELKEEYVKFMREYIELGHMTSNLEENENRKEQYQLFLPHHAVIRQESLTTKVRVVFDASSKTSTSVSLNDTLMVGPTIQDDLRAILLRFRIHAVVMTADIEKMYRQIAISPKCQSYQQILWRENRNEPLLSYKLKTVTYGTSAAPFMAIRTLLQLAECEKKNHEEASRIAKRDFYVDDLLTGAASVEEAIKLQDDMLKMCKKGGFLLRKWCSNRDKLLEPIPNAMQSTNHNFNPKDDVTTKTLGVCWKPIEDQFHFKVQVAKPLSSCTKRKVVSEMSRLFDPLGLVNPVIVKAKIFVQQLWKLKLAWDESLPIEHHTAWENYRKELKDITQINIPRRVTVSDSIQNELHIFCDASQVAYGACAYLRSVTKEQAVTVQLLIAKSRVCPVKATTIPRLELCAALLAAKLMTIICQALKEVISLDNVTFWSDSSIVISWIQSDEPGNSWNTFVANRIEEIRELTTNYSWKHVKGCDNPADHISRGLSVKELINCSQWWSGPHWLALLESEWPTITIREEVTELTERRKAVTVLQVSMNKTIDFIDILGRFSKLERLYRSTAYLFRGVTVKNKRVSGEITAEEIEKSSKFWINIIQNSSFKAEISELRARQSLCTHNSNLNSLSPFVDTHGILRVGGRLQNANEPYDVRHPILLPADSQLSELIVEREHRRLIHAGPQHLIASLRRRYWIIGIRRIVQKIIFNCNPCYRWKVQGSQQIMGSLPTERVIPSSAFHICGVDYAGPFNMRYGPPRSKQVFKSYIAIFVCFSTKAIHMEWVDDLTSDAFLATLKCFIARRGSPLKIYSDNGRNFVGAAAQLKKFLASTDLKKHLSYYAAHSGISWSFIPPHAPHMGGLWEAGVKSMKFHLRRSLGETTLSQREATTLLAQIEAVLNSRPLIAASTDPNDLEALTPGHFLIGRPLTAIPEPCYSSIKTYKVRWHKIQQIVQQFWQRWRTEYLQSLQVRNKWQKPKQNLQIGDLVLIREDFETPLAWRRGRVVDVHKGSDGFIRVATIKTHTGEVKRPVHKLCLLPNQESRSLNPSRA</sequence>
<accession>A0A8R2JPH2</accession>
<dbReference type="GO" id="GO:0015074">
    <property type="term" value="P:DNA integration"/>
    <property type="evidence" value="ECO:0007669"/>
    <property type="project" value="InterPro"/>
</dbReference>
<dbReference type="Pfam" id="PF17921">
    <property type="entry name" value="Integrase_H2C2"/>
    <property type="match status" value="1"/>
</dbReference>
<dbReference type="PROSITE" id="PS50994">
    <property type="entry name" value="INTEGRASE"/>
    <property type="match status" value="1"/>
</dbReference>
<dbReference type="InterPro" id="IPR001584">
    <property type="entry name" value="Integrase_cat-core"/>
</dbReference>
<dbReference type="Pfam" id="PF05380">
    <property type="entry name" value="Peptidase_A17"/>
    <property type="match status" value="1"/>
</dbReference>
<dbReference type="GO" id="GO:0003676">
    <property type="term" value="F:nucleic acid binding"/>
    <property type="evidence" value="ECO:0007669"/>
    <property type="project" value="InterPro"/>
</dbReference>
<dbReference type="Proteomes" id="UP000007819">
    <property type="component" value="Chromosome A1"/>
</dbReference>
<dbReference type="SUPFAM" id="SSF56672">
    <property type="entry name" value="DNA/RNA polymerases"/>
    <property type="match status" value="1"/>
</dbReference>
<dbReference type="OrthoDB" id="7550652at2759"/>